<sequence length="151" mass="15874">MSHMVENRRLGRIAALVLLGVAVAYGIGGATIEYAFSSDPLGPRAMPVMLAAVLAGLSFLYLAWPGSVEAIPTGPALVRILAIPTILVLSVMLFEPLGFAGSIFVLTFGVAMIFGAPVKYALLGAAGQTLLWWTVFAYVLQVYLPTGSLFG</sequence>
<keyword evidence="1" id="KW-0812">Transmembrane</keyword>
<accession>A0A6N8SME0</accession>
<feature type="transmembrane region" description="Helical" evidence="1">
    <location>
        <begin position="99"/>
        <end position="118"/>
    </location>
</feature>
<dbReference type="Pfam" id="PF07331">
    <property type="entry name" value="TctB"/>
    <property type="match status" value="1"/>
</dbReference>
<feature type="transmembrane region" description="Helical" evidence="1">
    <location>
        <begin position="130"/>
        <end position="150"/>
    </location>
</feature>
<proteinExistence type="predicted"/>
<comment type="caution">
    <text evidence="3">The sequence shown here is derived from an EMBL/GenBank/DDBJ whole genome shotgun (WGS) entry which is preliminary data.</text>
</comment>
<feature type="transmembrane region" description="Helical" evidence="1">
    <location>
        <begin position="76"/>
        <end position="93"/>
    </location>
</feature>
<evidence type="ECO:0000313" key="3">
    <source>
        <dbReference type="EMBL" id="MXN48456.1"/>
    </source>
</evidence>
<dbReference type="RefSeq" id="WP_160861943.1">
    <property type="nucleotide sequence ID" value="NZ_WUMK01000010.1"/>
</dbReference>
<evidence type="ECO:0000259" key="2">
    <source>
        <dbReference type="Pfam" id="PF07331"/>
    </source>
</evidence>
<evidence type="ECO:0000313" key="4">
    <source>
        <dbReference type="Proteomes" id="UP000435802"/>
    </source>
</evidence>
<dbReference type="AlphaFoldDB" id="A0A6N8SME0"/>
<organism evidence="3 4">
    <name type="scientific">Shinella kummerowiae</name>
    <dbReference type="NCBI Taxonomy" id="417745"/>
    <lineage>
        <taxon>Bacteria</taxon>
        <taxon>Pseudomonadati</taxon>
        <taxon>Pseudomonadota</taxon>
        <taxon>Alphaproteobacteria</taxon>
        <taxon>Hyphomicrobiales</taxon>
        <taxon>Rhizobiaceae</taxon>
        <taxon>Shinella</taxon>
    </lineage>
</organism>
<feature type="transmembrane region" description="Helical" evidence="1">
    <location>
        <begin position="45"/>
        <end position="64"/>
    </location>
</feature>
<keyword evidence="1" id="KW-1133">Transmembrane helix</keyword>
<reference evidence="3 4" key="1">
    <citation type="submission" date="2019-12" db="EMBL/GenBank/DDBJ databases">
        <title>Shinella kummerowiae sp. nov., a symbiotic bacterium isolated from root nodules of the herbal legume Kummerowia stipulacea.</title>
        <authorList>
            <person name="Gao J."/>
        </authorList>
    </citation>
    <scope>NUCLEOTIDE SEQUENCE [LARGE SCALE GENOMIC DNA]</scope>
    <source>
        <strain evidence="3 4">CCBAU 25048</strain>
    </source>
</reference>
<dbReference type="Proteomes" id="UP000435802">
    <property type="component" value="Unassembled WGS sequence"/>
</dbReference>
<feature type="domain" description="DUF1468" evidence="2">
    <location>
        <begin position="13"/>
        <end position="145"/>
    </location>
</feature>
<evidence type="ECO:0000256" key="1">
    <source>
        <dbReference type="SAM" id="Phobius"/>
    </source>
</evidence>
<dbReference type="OrthoDB" id="5519430at2"/>
<keyword evidence="4" id="KW-1185">Reference proteome</keyword>
<name>A0A6N8SME0_9HYPH</name>
<dbReference type="InterPro" id="IPR009936">
    <property type="entry name" value="DUF1468"/>
</dbReference>
<dbReference type="EMBL" id="WUMK01000010">
    <property type="protein sequence ID" value="MXN48456.1"/>
    <property type="molecule type" value="Genomic_DNA"/>
</dbReference>
<gene>
    <name evidence="3" type="ORF">GR138_24895</name>
</gene>
<keyword evidence="1" id="KW-0472">Membrane</keyword>
<protein>
    <submittedName>
        <fullName evidence="3">Tripartite tricarboxylate transporter TctB family protein</fullName>
    </submittedName>
</protein>